<organism evidence="1 2">
    <name type="scientific">Peribacillus frigoritolerans</name>
    <dbReference type="NCBI Taxonomy" id="450367"/>
    <lineage>
        <taxon>Bacteria</taxon>
        <taxon>Bacillati</taxon>
        <taxon>Bacillota</taxon>
        <taxon>Bacilli</taxon>
        <taxon>Bacillales</taxon>
        <taxon>Bacillaceae</taxon>
        <taxon>Peribacillus</taxon>
    </lineage>
</organism>
<reference evidence="1" key="1">
    <citation type="submission" date="2021-04" db="EMBL/GenBank/DDBJ databases">
        <title>Whole genome sequencing of Enterococci isolates from hospitalized patients.</title>
        <authorList>
            <person name="Ogoti B.M."/>
            <person name="Onyambu F.G."/>
        </authorList>
    </citation>
    <scope>NUCLEOTIDE SEQUENCE</scope>
    <source>
        <strain evidence="1">242</strain>
    </source>
</reference>
<dbReference type="Proteomes" id="UP000680045">
    <property type="component" value="Unassembled WGS sequence"/>
</dbReference>
<name>A0A941FFI6_9BACI</name>
<sequence>MFHEKMGLIYDNKDNIVAFTGSMNETSTAFSHNYESIDVFVLGHRIKREFC</sequence>
<evidence type="ECO:0000313" key="1">
    <source>
        <dbReference type="EMBL" id="MBR8643828.1"/>
    </source>
</evidence>
<evidence type="ECO:0000313" key="2">
    <source>
        <dbReference type="Proteomes" id="UP000680045"/>
    </source>
</evidence>
<protein>
    <recommendedName>
        <fullName evidence="3">Phospholipase D-like domain-containing protein</fullName>
    </recommendedName>
</protein>
<proteinExistence type="predicted"/>
<comment type="caution">
    <text evidence="1">The sequence shown here is derived from an EMBL/GenBank/DDBJ whole genome shotgun (WGS) entry which is preliminary data.</text>
</comment>
<gene>
    <name evidence="1" type="ORF">KEH51_00855</name>
</gene>
<dbReference type="EMBL" id="JAGTPW010000001">
    <property type="protein sequence ID" value="MBR8643828.1"/>
    <property type="molecule type" value="Genomic_DNA"/>
</dbReference>
<dbReference type="AlphaFoldDB" id="A0A941FFI6"/>
<evidence type="ECO:0008006" key="3">
    <source>
        <dbReference type="Google" id="ProtNLM"/>
    </source>
</evidence>
<accession>A0A941FFI6</accession>